<protein>
    <recommendedName>
        <fullName evidence="2">3-hydroxyisobutyryl-CoA hydrolase</fullName>
        <ecNumber evidence="2">3.1.2.4</ecNumber>
    </recommendedName>
</protein>
<dbReference type="GO" id="GO:0016853">
    <property type="term" value="F:isomerase activity"/>
    <property type="evidence" value="ECO:0007669"/>
    <property type="project" value="UniProtKB-KW"/>
</dbReference>
<dbReference type="Gene3D" id="3.90.226.10">
    <property type="entry name" value="2-enoyl-CoA Hydratase, Chain A, domain 1"/>
    <property type="match status" value="1"/>
</dbReference>
<dbReference type="CDD" id="cd06558">
    <property type="entry name" value="crotonase-like"/>
    <property type="match status" value="1"/>
</dbReference>
<proteinExistence type="predicted"/>
<dbReference type="EMBL" id="CP023737">
    <property type="protein sequence ID" value="ATQ68688.1"/>
    <property type="molecule type" value="Genomic_DNA"/>
</dbReference>
<dbReference type="EC" id="3.1.2.4" evidence="2"/>
<evidence type="ECO:0000256" key="1">
    <source>
        <dbReference type="ARBA" id="ARBA00001709"/>
    </source>
</evidence>
<evidence type="ECO:0000256" key="3">
    <source>
        <dbReference type="ARBA" id="ARBA00022801"/>
    </source>
</evidence>
<evidence type="ECO:0000313" key="5">
    <source>
        <dbReference type="EMBL" id="ATQ68688.1"/>
    </source>
</evidence>
<gene>
    <name evidence="5" type="ORF">CQW49_12935</name>
</gene>
<keyword evidence="3" id="KW-0378">Hydrolase</keyword>
<dbReference type="PANTHER" id="PTHR43176:SF3">
    <property type="entry name" value="3-HYDROXYISOBUTYRYL-COA HYDROLASE, MITOCHONDRIAL"/>
    <property type="match status" value="1"/>
</dbReference>
<dbReference type="GO" id="GO:0003860">
    <property type="term" value="F:3-hydroxyisobutyryl-CoA hydrolase activity"/>
    <property type="evidence" value="ECO:0007669"/>
    <property type="project" value="UniProtKB-EC"/>
</dbReference>
<dbReference type="GO" id="GO:0006574">
    <property type="term" value="P:L-valine catabolic process"/>
    <property type="evidence" value="ECO:0007669"/>
    <property type="project" value="TreeGrafter"/>
</dbReference>
<dbReference type="STRING" id="595536.GCA_000178815_02578"/>
<sequence>MSNIIVSRSRHTASISLDRPQALNSLTLEMVRDFARALDEFGADRDVVAVIVTGEGGRAFCAGGDIRALYEAAPQERSGYAKFWREEYQLNSRIAAFPKPYVAVMDGIVMGGGVGLASHGSFRIVTERTRLAMPETGIGFIPDVGGTWLLTRNGGVGLYMALAGDSVGAQDAISAGLADVFIDSSSLPELLGELREVATMDDVRPLLARYARHTGLGPLAQHEALLRRTMAHESVAEMIAALRADGSEFARKAADTIAMRSPTSLKLTALLLKRAANAQRLEDCLLAEYRAACNLLRSHDLFEGIRAAVIDKDRRPRWSPATLDEVDDSAVAALLESCDEPEPNFRAWT</sequence>
<dbReference type="SUPFAM" id="SSF52096">
    <property type="entry name" value="ClpP/crotonase"/>
    <property type="match status" value="1"/>
</dbReference>
<dbReference type="Pfam" id="PF16113">
    <property type="entry name" value="ECH_2"/>
    <property type="match status" value="1"/>
</dbReference>
<name>A0A2D2D118_METT3</name>
<dbReference type="NCBIfam" id="NF004127">
    <property type="entry name" value="PRK05617.1"/>
    <property type="match status" value="1"/>
</dbReference>
<dbReference type="Proteomes" id="UP000230709">
    <property type="component" value="Chromosome"/>
</dbReference>
<accession>A0A2D2D118</accession>
<comment type="catalytic activity">
    <reaction evidence="1">
        <text>3-hydroxy-2-methylpropanoyl-CoA + H2O = 3-hydroxy-2-methylpropanoate + CoA + H(+)</text>
        <dbReference type="Rhea" id="RHEA:20888"/>
        <dbReference type="ChEBI" id="CHEBI:11805"/>
        <dbReference type="ChEBI" id="CHEBI:15377"/>
        <dbReference type="ChEBI" id="CHEBI:15378"/>
        <dbReference type="ChEBI" id="CHEBI:57287"/>
        <dbReference type="ChEBI" id="CHEBI:57340"/>
        <dbReference type="EC" id="3.1.2.4"/>
    </reaction>
</comment>
<dbReference type="KEGG" id="mtw:CQW49_12935"/>
<evidence type="ECO:0000259" key="4">
    <source>
        <dbReference type="Pfam" id="PF16113"/>
    </source>
</evidence>
<reference evidence="6" key="1">
    <citation type="submission" date="2017-10" db="EMBL/GenBank/DDBJ databases">
        <title>Completed PacBio SMRT sequence of Methylosinus trichosporium OB3b reveals presence of a third large plasmid.</title>
        <authorList>
            <person name="Charles T.C."/>
            <person name="Lynch M.D.J."/>
            <person name="Heil J.R."/>
            <person name="Cheng J."/>
        </authorList>
    </citation>
    <scope>NUCLEOTIDE SEQUENCE [LARGE SCALE GENOMIC DNA]</scope>
    <source>
        <strain evidence="6">OB3b</strain>
    </source>
</reference>
<dbReference type="AlphaFoldDB" id="A0A2D2D118"/>
<feature type="domain" description="Enoyl-CoA hydratase/isomerase" evidence="4">
    <location>
        <begin position="14"/>
        <end position="334"/>
    </location>
</feature>
<organism evidence="5 6">
    <name type="scientific">Methylosinus trichosporium (strain ATCC 35070 / NCIMB 11131 / UNIQEM 75 / OB3b)</name>
    <dbReference type="NCBI Taxonomy" id="595536"/>
    <lineage>
        <taxon>Bacteria</taxon>
        <taxon>Pseudomonadati</taxon>
        <taxon>Pseudomonadota</taxon>
        <taxon>Alphaproteobacteria</taxon>
        <taxon>Hyphomicrobiales</taxon>
        <taxon>Methylocystaceae</taxon>
        <taxon>Methylosinus</taxon>
    </lineage>
</organism>
<dbReference type="InterPro" id="IPR032259">
    <property type="entry name" value="HIBYL-CoA-H"/>
</dbReference>
<dbReference type="GO" id="GO:0005829">
    <property type="term" value="C:cytosol"/>
    <property type="evidence" value="ECO:0007669"/>
    <property type="project" value="TreeGrafter"/>
</dbReference>
<evidence type="ECO:0000256" key="2">
    <source>
        <dbReference type="ARBA" id="ARBA00011915"/>
    </source>
</evidence>
<keyword evidence="5" id="KW-0413">Isomerase</keyword>
<dbReference type="PANTHER" id="PTHR43176">
    <property type="entry name" value="3-HYDROXYISOBUTYRYL-COA HYDROLASE-RELATED"/>
    <property type="match status" value="1"/>
</dbReference>
<evidence type="ECO:0000313" key="6">
    <source>
        <dbReference type="Proteomes" id="UP000230709"/>
    </source>
</evidence>
<keyword evidence="6" id="KW-1185">Reference proteome</keyword>
<dbReference type="RefSeq" id="WP_003609156.1">
    <property type="nucleotide sequence ID" value="NZ_ADVE02000001.1"/>
</dbReference>
<dbReference type="InterPro" id="IPR045004">
    <property type="entry name" value="ECH_dom"/>
</dbReference>
<dbReference type="InterPro" id="IPR029045">
    <property type="entry name" value="ClpP/crotonase-like_dom_sf"/>
</dbReference>